<reference evidence="3" key="1">
    <citation type="submission" date="2016-09" db="EMBL/GenBank/DDBJ databases">
        <authorList>
            <person name="Gulvik C.A."/>
        </authorList>
    </citation>
    <scope>NUCLEOTIDE SEQUENCE [LARGE SCALE GENOMIC DNA]</scope>
    <source>
        <strain evidence="3">LMG 26306</strain>
    </source>
</reference>
<sequence>MEKLYSSWPLFIVVYVFLALFSHTPDVLADQDQTDMGISFNQFVEQDKPKPPIYEAKPTGYPSTDGALPHLGQLMTSFILLLLGVACLIVFLGVISLRKIYSVHV</sequence>
<dbReference type="Proteomes" id="UP000094764">
    <property type="component" value="Unassembled WGS sequence"/>
</dbReference>
<accession>A0A1E5GRY7</accession>
<proteinExistence type="predicted"/>
<protein>
    <recommendedName>
        <fullName evidence="4">Cell wall protein</fullName>
    </recommendedName>
</protein>
<evidence type="ECO:0000256" key="1">
    <source>
        <dbReference type="SAM" id="Phobius"/>
    </source>
</evidence>
<dbReference type="AlphaFoldDB" id="A0A1E5GRY7"/>
<dbReference type="EMBL" id="MIKB01000015">
    <property type="protein sequence ID" value="OEG15484.1"/>
    <property type="molecule type" value="Genomic_DNA"/>
</dbReference>
<name>A0A1E5GRY7_9ENTE</name>
<gene>
    <name evidence="2" type="ORF">BCR23_08430</name>
</gene>
<evidence type="ECO:0000313" key="2">
    <source>
        <dbReference type="EMBL" id="OEG15484.1"/>
    </source>
</evidence>
<keyword evidence="1" id="KW-0812">Transmembrane</keyword>
<feature type="transmembrane region" description="Helical" evidence="1">
    <location>
        <begin position="78"/>
        <end position="97"/>
    </location>
</feature>
<organism evidence="2 3">
    <name type="scientific">Enterococcus quebecensis</name>
    <dbReference type="NCBI Taxonomy" id="903983"/>
    <lineage>
        <taxon>Bacteria</taxon>
        <taxon>Bacillati</taxon>
        <taxon>Bacillota</taxon>
        <taxon>Bacilli</taxon>
        <taxon>Lactobacillales</taxon>
        <taxon>Enterococcaceae</taxon>
        <taxon>Enterococcus</taxon>
    </lineage>
</organism>
<evidence type="ECO:0008006" key="4">
    <source>
        <dbReference type="Google" id="ProtNLM"/>
    </source>
</evidence>
<keyword evidence="1" id="KW-0472">Membrane</keyword>
<evidence type="ECO:0000313" key="3">
    <source>
        <dbReference type="Proteomes" id="UP000094764"/>
    </source>
</evidence>
<keyword evidence="1" id="KW-1133">Transmembrane helix</keyword>
<keyword evidence="3" id="KW-1185">Reference proteome</keyword>
<comment type="caution">
    <text evidence="2">The sequence shown here is derived from an EMBL/GenBank/DDBJ whole genome shotgun (WGS) entry which is preliminary data.</text>
</comment>
<dbReference type="RefSeq" id="WP_069635368.1">
    <property type="nucleotide sequence ID" value="NZ_JXKZ01000010.1"/>
</dbReference>
<dbReference type="OrthoDB" id="2186439at2"/>
<dbReference type="STRING" id="903983.BCR23_08430"/>